<dbReference type="InterPro" id="IPR023213">
    <property type="entry name" value="CAT-like_dom_sf"/>
</dbReference>
<protein>
    <submittedName>
        <fullName evidence="4">Acyl transferase</fullName>
    </submittedName>
</protein>
<reference evidence="3" key="2">
    <citation type="submission" date="2019-04" db="EMBL/GenBank/DDBJ databases">
        <title>Friends and foes A comparative genomics study of 23 Aspergillus species from section Flavi.</title>
        <authorList>
            <consortium name="DOE Joint Genome Institute"/>
            <person name="Kjaerbolling I."/>
            <person name="Vesth T."/>
            <person name="Frisvad J.C."/>
            <person name="Nybo J.L."/>
            <person name="Theobald S."/>
            <person name="Kildgaard S."/>
            <person name="Isbrandt T."/>
            <person name="Kuo A."/>
            <person name="Sato A."/>
            <person name="Lyhne E.K."/>
            <person name="Kogle M.E."/>
            <person name="Wiebenga A."/>
            <person name="Kun R.S."/>
            <person name="Lubbers R.J."/>
            <person name="Makela M.R."/>
            <person name="Barry K."/>
            <person name="Chovatia M."/>
            <person name="Clum A."/>
            <person name="Daum C."/>
            <person name="Haridas S."/>
            <person name="He G."/>
            <person name="LaButti K."/>
            <person name="Lipzen A."/>
            <person name="Mondo S."/>
            <person name="Riley R."/>
            <person name="Salamov A."/>
            <person name="Simmons B.A."/>
            <person name="Magnuson J.K."/>
            <person name="Henrissat B."/>
            <person name="Mortensen U.H."/>
            <person name="Larsen T.O."/>
            <person name="Devries R.P."/>
            <person name="Grigoriev I.V."/>
            <person name="Machida M."/>
            <person name="Baker S.E."/>
            <person name="Andersen M.R."/>
        </authorList>
    </citation>
    <scope>NUCLEOTIDE SEQUENCE</scope>
    <source>
        <strain evidence="3">CBS 117612</strain>
    </source>
</reference>
<dbReference type="STRING" id="656916.A0A2G7G3X6"/>
<dbReference type="Proteomes" id="UP000325558">
    <property type="component" value="Unassembled WGS sequence"/>
</dbReference>
<dbReference type="Pfam" id="PF02458">
    <property type="entry name" value="Transferase"/>
    <property type="match status" value="1"/>
</dbReference>
<dbReference type="GO" id="GO:0016746">
    <property type="term" value="F:acyltransferase activity"/>
    <property type="evidence" value="ECO:0007669"/>
    <property type="project" value="UniProtKB-KW"/>
</dbReference>
<evidence type="ECO:0000313" key="5">
    <source>
        <dbReference type="Proteomes" id="UP000231358"/>
    </source>
</evidence>
<dbReference type="InterPro" id="IPR051283">
    <property type="entry name" value="Sec_Metabolite_Acyltrans"/>
</dbReference>
<dbReference type="EMBL" id="ML737134">
    <property type="protein sequence ID" value="KAE8342432.1"/>
    <property type="molecule type" value="Genomic_DNA"/>
</dbReference>
<dbReference type="AlphaFoldDB" id="A0A2G7G3X6"/>
<organism evidence="4 5">
    <name type="scientific">Aspergillus arachidicola</name>
    <dbReference type="NCBI Taxonomy" id="656916"/>
    <lineage>
        <taxon>Eukaryota</taxon>
        <taxon>Fungi</taxon>
        <taxon>Dikarya</taxon>
        <taxon>Ascomycota</taxon>
        <taxon>Pezizomycotina</taxon>
        <taxon>Eurotiomycetes</taxon>
        <taxon>Eurotiomycetidae</taxon>
        <taxon>Eurotiales</taxon>
        <taxon>Aspergillaceae</taxon>
        <taxon>Aspergillus</taxon>
        <taxon>Aspergillus subgen. Circumdati</taxon>
    </lineage>
</organism>
<keyword evidence="2" id="KW-0012">Acyltransferase</keyword>
<dbReference type="Gene3D" id="3.30.559.10">
    <property type="entry name" value="Chloramphenicol acetyltransferase-like domain"/>
    <property type="match status" value="2"/>
</dbReference>
<dbReference type="Proteomes" id="UP000231358">
    <property type="component" value="Unassembled WGS sequence"/>
</dbReference>
<dbReference type="PANTHER" id="PTHR31896:SF13">
    <property type="entry name" value="TRICHOTHECENE 3-O-ACETYLTRANSFERASE"/>
    <property type="match status" value="1"/>
</dbReference>
<accession>A0A2G7G3X6</accession>
<evidence type="ECO:0000256" key="1">
    <source>
        <dbReference type="ARBA" id="ARBA00022679"/>
    </source>
</evidence>
<dbReference type="OrthoDB" id="671439at2759"/>
<sequence length="488" mass="55232">MLAAMAKQEVFYLQPLGWENDPDEERYKVSTLDYLTARTYNNYALFFKLDDSDKPKVVDVLKAGLERTLSQTRHLCGIIEKDFTDGYSFVKRKDSTVRFFVQWLDSPEENFPSFEDIEKTHFSATTLGDLNLWSVPPMTYGEKPEAHPDCSPVVAAYKANFVRGGLVLIMHHHHYANDVLGWAGFTHQLAENCYAIINHTPFPTWDFACLDRSRLLKPEVPEEAKVDGPASPERHPDHTVAVSLLFHLPKSKAIELKQLATPTDGSWISTYDAFSAFIWRTLTRLRAPVFKADMSSNIFWSEAVDMRRRMVNPKVPPRIQGNIMFAAFSPTAPAPQPTLAEIISEWPFPKLASYIRQLTNSVTEESLSQALDVVATIRDKAAMNVRINSYPPMSILQTDHRDANMSAANFGFATPVTYRHLLDCISEGVIIIYPPRTTGTDSDEGCEFAISYEKSLAQELIDDPEWNKFFEYRGVDAEDAVHSKLCKG</sequence>
<evidence type="ECO:0000313" key="3">
    <source>
        <dbReference type="EMBL" id="KAE8342432.1"/>
    </source>
</evidence>
<dbReference type="EMBL" id="NEXV01000171">
    <property type="protein sequence ID" value="PIG87285.1"/>
    <property type="molecule type" value="Genomic_DNA"/>
</dbReference>
<evidence type="ECO:0000313" key="4">
    <source>
        <dbReference type="EMBL" id="PIG87285.1"/>
    </source>
</evidence>
<proteinExistence type="predicted"/>
<name>A0A2G7G3X6_9EURO</name>
<gene>
    <name evidence="4" type="ORF">AARAC_009207</name>
    <name evidence="3" type="ORF">BDV24DRAFT_173756</name>
</gene>
<evidence type="ECO:0000256" key="2">
    <source>
        <dbReference type="ARBA" id="ARBA00023315"/>
    </source>
</evidence>
<reference evidence="4 5" key="1">
    <citation type="submission" date="2017-05" db="EMBL/GenBank/DDBJ databases">
        <title>Genome sequence for an aflatoxigenic pathogen of Argentinian peanut, Aspergillus arachidicola.</title>
        <authorList>
            <person name="Moore G."/>
            <person name="Beltz S.B."/>
            <person name="Mack B.M."/>
        </authorList>
    </citation>
    <scope>NUCLEOTIDE SEQUENCE [LARGE SCALE GENOMIC DNA]</scope>
    <source>
        <strain evidence="4 5">CBS 117610</strain>
    </source>
</reference>
<keyword evidence="5" id="KW-1185">Reference proteome</keyword>
<dbReference type="PANTHER" id="PTHR31896">
    <property type="entry name" value="FAMILY REGULATORY PROTEIN, PUTATIVE (AFU_ORTHOLOGUE AFUA_3G14730)-RELATED"/>
    <property type="match status" value="1"/>
</dbReference>
<keyword evidence="1 4" id="KW-0808">Transferase</keyword>